<keyword evidence="1" id="KW-0812">Transmembrane</keyword>
<accession>A0A1I1PJZ9</accession>
<dbReference type="RefSeq" id="WP_091987263.1">
    <property type="nucleotide sequence ID" value="NZ_FOLO01000032.1"/>
</dbReference>
<keyword evidence="3" id="KW-1185">Reference proteome</keyword>
<gene>
    <name evidence="2" type="ORF">SAMN02745724_03486</name>
</gene>
<dbReference type="Proteomes" id="UP000198862">
    <property type="component" value="Unassembled WGS sequence"/>
</dbReference>
<proteinExistence type="predicted"/>
<evidence type="ECO:0000256" key="1">
    <source>
        <dbReference type="SAM" id="Phobius"/>
    </source>
</evidence>
<feature type="transmembrane region" description="Helical" evidence="1">
    <location>
        <begin position="9"/>
        <end position="26"/>
    </location>
</feature>
<sequence>MNKSLNRHVMAFITFILLLPLVYYIPAFVAKNVSDNDLYITIISVAIIVPVLTYILIPLVTRLIYLLVTKVTKN</sequence>
<reference evidence="2 3" key="1">
    <citation type="submission" date="2016-10" db="EMBL/GenBank/DDBJ databases">
        <authorList>
            <person name="de Groot N.N."/>
        </authorList>
    </citation>
    <scope>NUCLEOTIDE SEQUENCE [LARGE SCALE GENOMIC DNA]</scope>
    <source>
        <strain evidence="2 3">DSM 6059</strain>
    </source>
</reference>
<dbReference type="AlphaFoldDB" id="A0A1I1PJZ9"/>
<evidence type="ECO:0000313" key="2">
    <source>
        <dbReference type="EMBL" id="SFD09977.1"/>
    </source>
</evidence>
<dbReference type="STRING" id="1123010.SAMN02745724_03486"/>
<feature type="transmembrane region" description="Helical" evidence="1">
    <location>
        <begin position="38"/>
        <end position="68"/>
    </location>
</feature>
<evidence type="ECO:0000313" key="3">
    <source>
        <dbReference type="Proteomes" id="UP000198862"/>
    </source>
</evidence>
<dbReference type="EMBL" id="FOLO01000032">
    <property type="protein sequence ID" value="SFD09977.1"/>
    <property type="molecule type" value="Genomic_DNA"/>
</dbReference>
<keyword evidence="1" id="KW-0472">Membrane</keyword>
<organism evidence="2 3">
    <name type="scientific">Pseudoalteromonas denitrificans DSM 6059</name>
    <dbReference type="NCBI Taxonomy" id="1123010"/>
    <lineage>
        <taxon>Bacteria</taxon>
        <taxon>Pseudomonadati</taxon>
        <taxon>Pseudomonadota</taxon>
        <taxon>Gammaproteobacteria</taxon>
        <taxon>Alteromonadales</taxon>
        <taxon>Pseudoalteromonadaceae</taxon>
        <taxon>Pseudoalteromonas</taxon>
    </lineage>
</organism>
<name>A0A1I1PJZ9_9GAMM</name>
<keyword evidence="1" id="KW-1133">Transmembrane helix</keyword>
<protein>
    <submittedName>
        <fullName evidence="2">Uncharacterized protein</fullName>
    </submittedName>
</protein>